<feature type="region of interest" description="Disordered" evidence="2">
    <location>
        <begin position="279"/>
        <end position="317"/>
    </location>
</feature>
<keyword evidence="1" id="KW-0378">Hydrolase</keyword>
<comment type="caution">
    <text evidence="3">The sequence shown here is derived from an EMBL/GenBank/DDBJ whole genome shotgun (WGS) entry which is preliminary data.</text>
</comment>
<dbReference type="EC" id="3.2.2.22" evidence="1"/>
<dbReference type="InterPro" id="IPR001574">
    <property type="entry name" value="Ribosome_inactivat_prot"/>
</dbReference>
<evidence type="ECO:0000313" key="3">
    <source>
        <dbReference type="EMBL" id="RLM74598.1"/>
    </source>
</evidence>
<dbReference type="STRING" id="4540.A0A3L6Q9V5"/>
<keyword evidence="1" id="KW-0652">Protein synthesis inhibitor</keyword>
<sequence length="336" mass="38807">MRMPDIPNPDIVITVEENDTDLFRHTEQELRNLLAKHPDKSDLLQDLHGCNDLKSLGPHPLLEGQTNNNPPTRWIHAKFQLSGSPDWVMLIIRADNVYVKGFANERDRTCFCYEITEPAQQGDLAVQHLQILPPEYLAIPLQWDVKYKKLLDCQDEEVEERLMEMYKDPTFIADTIRYLSSYDNTVSDENKAEVRRRLAGLIFRFCEYARMKLRDRSKHIIEKVQRWSQVCAKLRFWRDSGYKTWRGEQFKKMGIHCPKDALEYVCLILNSSQQSLDDMERRKVSKISSKGGKGAPSKSDPDGQGGDGAQPTKEDDRTAQGFTVLFLLWLNIVSSS</sequence>
<dbReference type="GO" id="GO:0030598">
    <property type="term" value="F:rRNA N-glycosylase activity"/>
    <property type="evidence" value="ECO:0007669"/>
    <property type="project" value="UniProtKB-EC"/>
</dbReference>
<dbReference type="AlphaFoldDB" id="A0A3L6Q9V5"/>
<dbReference type="PANTHER" id="PTHR33453:SF37">
    <property type="entry name" value="RRNA N-GLYCOSYLASE"/>
    <property type="match status" value="1"/>
</dbReference>
<evidence type="ECO:0000256" key="1">
    <source>
        <dbReference type="RuleBase" id="RU004915"/>
    </source>
</evidence>
<dbReference type="GO" id="GO:0017148">
    <property type="term" value="P:negative regulation of translation"/>
    <property type="evidence" value="ECO:0007669"/>
    <property type="project" value="UniProtKB-KW"/>
</dbReference>
<dbReference type="InterPro" id="IPR016138">
    <property type="entry name" value="Ribosome_inactivat_prot_sub1"/>
</dbReference>
<dbReference type="Proteomes" id="UP000275267">
    <property type="component" value="Unassembled WGS sequence"/>
</dbReference>
<comment type="similarity">
    <text evidence="1">Belongs to the ribosome-inactivating protein family.</text>
</comment>
<dbReference type="PANTHER" id="PTHR33453">
    <property type="match status" value="1"/>
</dbReference>
<keyword evidence="4" id="KW-1185">Reference proteome</keyword>
<dbReference type="InterPro" id="IPR036041">
    <property type="entry name" value="Ribosome-inact_prot_sf"/>
</dbReference>
<dbReference type="OrthoDB" id="10426153at2759"/>
<gene>
    <name evidence="3" type="ORF">C2845_PM15G21040</name>
</gene>
<reference evidence="4" key="1">
    <citation type="journal article" date="2019" name="Nat. Commun.">
        <title>The genome of broomcorn millet.</title>
        <authorList>
            <person name="Zou C."/>
            <person name="Miki D."/>
            <person name="Li D."/>
            <person name="Tang Q."/>
            <person name="Xiao L."/>
            <person name="Rajput S."/>
            <person name="Deng P."/>
            <person name="Jia W."/>
            <person name="Huang R."/>
            <person name="Zhang M."/>
            <person name="Sun Y."/>
            <person name="Hu J."/>
            <person name="Fu X."/>
            <person name="Schnable P.S."/>
            <person name="Li F."/>
            <person name="Zhang H."/>
            <person name="Feng B."/>
            <person name="Zhu X."/>
            <person name="Liu R."/>
            <person name="Schnable J.C."/>
            <person name="Zhu J.-K."/>
            <person name="Zhang H."/>
        </authorList>
    </citation>
    <scope>NUCLEOTIDE SEQUENCE [LARGE SCALE GENOMIC DNA]</scope>
</reference>
<name>A0A3L6Q9V5_PANMI</name>
<dbReference type="GO" id="GO:0006952">
    <property type="term" value="P:defense response"/>
    <property type="evidence" value="ECO:0007669"/>
    <property type="project" value="UniProtKB-KW"/>
</dbReference>
<dbReference type="Gene3D" id="3.40.420.10">
    <property type="entry name" value="Ricin (A subunit), domain 1"/>
    <property type="match status" value="1"/>
</dbReference>
<dbReference type="GO" id="GO:0090729">
    <property type="term" value="F:toxin activity"/>
    <property type="evidence" value="ECO:0007669"/>
    <property type="project" value="UniProtKB-KW"/>
</dbReference>
<keyword evidence="1" id="KW-0611">Plant defense</keyword>
<dbReference type="SUPFAM" id="SSF56371">
    <property type="entry name" value="Ribosome inactivating proteins (RIP)"/>
    <property type="match status" value="1"/>
</dbReference>
<accession>A0A3L6Q9V5</accession>
<protein>
    <recommendedName>
        <fullName evidence="1">rRNA N-glycosylase</fullName>
        <ecNumber evidence="1">3.2.2.22</ecNumber>
    </recommendedName>
</protein>
<evidence type="ECO:0000313" key="4">
    <source>
        <dbReference type="Proteomes" id="UP000275267"/>
    </source>
</evidence>
<dbReference type="Pfam" id="PF00161">
    <property type="entry name" value="RIP"/>
    <property type="match status" value="1"/>
</dbReference>
<dbReference type="EMBL" id="PQIB02000013">
    <property type="protein sequence ID" value="RLM74598.1"/>
    <property type="molecule type" value="Genomic_DNA"/>
</dbReference>
<proteinExistence type="inferred from homology"/>
<organism evidence="3 4">
    <name type="scientific">Panicum miliaceum</name>
    <name type="common">Proso millet</name>
    <name type="synonym">Broomcorn millet</name>
    <dbReference type="NCBI Taxonomy" id="4540"/>
    <lineage>
        <taxon>Eukaryota</taxon>
        <taxon>Viridiplantae</taxon>
        <taxon>Streptophyta</taxon>
        <taxon>Embryophyta</taxon>
        <taxon>Tracheophyta</taxon>
        <taxon>Spermatophyta</taxon>
        <taxon>Magnoliopsida</taxon>
        <taxon>Liliopsida</taxon>
        <taxon>Poales</taxon>
        <taxon>Poaceae</taxon>
        <taxon>PACMAD clade</taxon>
        <taxon>Panicoideae</taxon>
        <taxon>Panicodae</taxon>
        <taxon>Paniceae</taxon>
        <taxon>Panicinae</taxon>
        <taxon>Panicum</taxon>
        <taxon>Panicum sect. Panicum</taxon>
    </lineage>
</organism>
<evidence type="ECO:0000256" key="2">
    <source>
        <dbReference type="SAM" id="MobiDB-lite"/>
    </source>
</evidence>
<feature type="compositionally biased region" description="Low complexity" evidence="2">
    <location>
        <begin position="286"/>
        <end position="298"/>
    </location>
</feature>
<comment type="catalytic activity">
    <reaction evidence="1">
        <text>Endohydrolysis of the N-glycosidic bond at one specific adenosine on the 28S rRNA.</text>
        <dbReference type="EC" id="3.2.2.22"/>
    </reaction>
</comment>
<keyword evidence="1" id="KW-0800">Toxin</keyword>